<protein>
    <recommendedName>
        <fullName evidence="4">PEP-CTERM protein-sorting domain-containing protein</fullName>
    </recommendedName>
</protein>
<feature type="signal peptide" evidence="1">
    <location>
        <begin position="1"/>
        <end position="20"/>
    </location>
</feature>
<evidence type="ECO:0000256" key="1">
    <source>
        <dbReference type="SAM" id="SignalP"/>
    </source>
</evidence>
<dbReference type="AlphaFoldDB" id="A0A517YXE2"/>
<proteinExistence type="predicted"/>
<organism evidence="2 3">
    <name type="scientific">Poriferisphaera corsica</name>
    <dbReference type="NCBI Taxonomy" id="2528020"/>
    <lineage>
        <taxon>Bacteria</taxon>
        <taxon>Pseudomonadati</taxon>
        <taxon>Planctomycetota</taxon>
        <taxon>Phycisphaerae</taxon>
        <taxon>Phycisphaerales</taxon>
        <taxon>Phycisphaeraceae</taxon>
        <taxon>Poriferisphaera</taxon>
    </lineage>
</organism>
<dbReference type="EMBL" id="CP036425">
    <property type="protein sequence ID" value="QDU34880.1"/>
    <property type="molecule type" value="Genomic_DNA"/>
</dbReference>
<feature type="chain" id="PRO_5021801898" description="PEP-CTERM protein-sorting domain-containing protein" evidence="1">
    <location>
        <begin position="21"/>
        <end position="221"/>
    </location>
</feature>
<dbReference type="RefSeq" id="WP_145079349.1">
    <property type="nucleotide sequence ID" value="NZ_CP036425.1"/>
</dbReference>
<keyword evidence="1" id="KW-0732">Signal</keyword>
<accession>A0A517YXE2</accession>
<dbReference type="KEGG" id="pcor:KS4_29560"/>
<dbReference type="NCBIfam" id="TIGR02595">
    <property type="entry name" value="PEP_CTERM"/>
    <property type="match status" value="1"/>
</dbReference>
<dbReference type="Proteomes" id="UP000317369">
    <property type="component" value="Chromosome"/>
</dbReference>
<gene>
    <name evidence="2" type="ORF">KS4_29560</name>
</gene>
<name>A0A517YXE2_9BACT</name>
<reference evidence="2 3" key="1">
    <citation type="submission" date="2019-02" db="EMBL/GenBank/DDBJ databases">
        <title>Deep-cultivation of Planctomycetes and their phenomic and genomic characterization uncovers novel biology.</title>
        <authorList>
            <person name="Wiegand S."/>
            <person name="Jogler M."/>
            <person name="Boedeker C."/>
            <person name="Pinto D."/>
            <person name="Vollmers J."/>
            <person name="Rivas-Marin E."/>
            <person name="Kohn T."/>
            <person name="Peeters S.H."/>
            <person name="Heuer A."/>
            <person name="Rast P."/>
            <person name="Oberbeckmann S."/>
            <person name="Bunk B."/>
            <person name="Jeske O."/>
            <person name="Meyerdierks A."/>
            <person name="Storesund J.E."/>
            <person name="Kallscheuer N."/>
            <person name="Luecker S."/>
            <person name="Lage O.M."/>
            <person name="Pohl T."/>
            <person name="Merkel B.J."/>
            <person name="Hornburger P."/>
            <person name="Mueller R.-W."/>
            <person name="Bruemmer F."/>
            <person name="Labrenz M."/>
            <person name="Spormann A.M."/>
            <person name="Op den Camp H."/>
            <person name="Overmann J."/>
            <person name="Amann R."/>
            <person name="Jetten M.S.M."/>
            <person name="Mascher T."/>
            <person name="Medema M.H."/>
            <person name="Devos D.P."/>
            <person name="Kaster A.-K."/>
            <person name="Ovreas L."/>
            <person name="Rohde M."/>
            <person name="Galperin M.Y."/>
            <person name="Jogler C."/>
        </authorList>
    </citation>
    <scope>NUCLEOTIDE SEQUENCE [LARGE SCALE GENOMIC DNA]</scope>
    <source>
        <strain evidence="2 3">KS4</strain>
    </source>
</reference>
<evidence type="ECO:0000313" key="3">
    <source>
        <dbReference type="Proteomes" id="UP000317369"/>
    </source>
</evidence>
<sequence length="221" mass="24287" precursor="true">MKFKLSLFLMITLMLLTGMADRADAAVIHYRAQGHFISSFNPHGMLDHILPLVSFDTNDANNKVTVDIMVDYEGVSPEQGASPGTGWFYKDVVESYVYTIDGTQYQFNTNYTTTMINVKDGGSPTEIDIWSVSLLNEATLQTDAIGFGFEPSTYTSDINPADFPSGATMTNAEGGIAYFSTAFNTLVYAIDSWEIVEVPEPGSVAMVAMGLVLLRKRRSTR</sequence>
<keyword evidence="3" id="KW-1185">Reference proteome</keyword>
<evidence type="ECO:0008006" key="4">
    <source>
        <dbReference type="Google" id="ProtNLM"/>
    </source>
</evidence>
<dbReference type="InterPro" id="IPR013424">
    <property type="entry name" value="Ice-binding_C"/>
</dbReference>
<evidence type="ECO:0000313" key="2">
    <source>
        <dbReference type="EMBL" id="QDU34880.1"/>
    </source>
</evidence>